<dbReference type="Pfam" id="PF00929">
    <property type="entry name" value="RNase_T"/>
    <property type="match status" value="1"/>
</dbReference>
<keyword evidence="5" id="KW-0269">Exonuclease</keyword>
<dbReference type="SMART" id="SM00479">
    <property type="entry name" value="EXOIII"/>
    <property type="match status" value="1"/>
</dbReference>
<comment type="similarity">
    <text evidence="2">Belongs to the REXO1/REXO3 family.</text>
</comment>
<feature type="region of interest" description="Disordered" evidence="7">
    <location>
        <begin position="596"/>
        <end position="625"/>
    </location>
</feature>
<keyword evidence="3" id="KW-0540">Nuclease</keyword>
<reference evidence="9 10" key="1">
    <citation type="submission" date="2019-06" db="EMBL/GenBank/DDBJ databases">
        <title>Draft genome sequence of the filamentous fungus Phialemoniopsis curvata isolated from diesel fuel.</title>
        <authorList>
            <person name="Varaljay V.A."/>
            <person name="Lyon W.J."/>
            <person name="Crouch A.L."/>
            <person name="Drake C.E."/>
            <person name="Hollomon J.M."/>
            <person name="Nadeau L.J."/>
            <person name="Nunn H.S."/>
            <person name="Stevenson B.S."/>
            <person name="Bojanowski C.L."/>
            <person name="Crookes-Goodson W.J."/>
        </authorList>
    </citation>
    <scope>NUCLEOTIDE SEQUENCE [LARGE SCALE GENOMIC DNA]</scope>
    <source>
        <strain evidence="9 10">D216</strain>
    </source>
</reference>
<dbReference type="InterPro" id="IPR012337">
    <property type="entry name" value="RNaseH-like_sf"/>
</dbReference>
<keyword evidence="10" id="KW-1185">Reference proteome</keyword>
<feature type="compositionally biased region" description="Low complexity" evidence="7">
    <location>
        <begin position="1"/>
        <end position="12"/>
    </location>
</feature>
<gene>
    <name evidence="9" type="ORF">E0L32_009715</name>
</gene>
<comment type="subcellular location">
    <subcellularLocation>
        <location evidence="1">Nucleus</location>
    </subcellularLocation>
</comment>
<protein>
    <recommendedName>
        <fullName evidence="8">Exonuclease domain-containing protein</fullName>
    </recommendedName>
</protein>
<dbReference type="GO" id="GO:0003676">
    <property type="term" value="F:nucleic acid binding"/>
    <property type="evidence" value="ECO:0007669"/>
    <property type="project" value="InterPro"/>
</dbReference>
<dbReference type="InterPro" id="IPR047021">
    <property type="entry name" value="REXO1/3/4-like"/>
</dbReference>
<feature type="region of interest" description="Disordered" evidence="7">
    <location>
        <begin position="225"/>
        <end position="249"/>
    </location>
</feature>
<evidence type="ECO:0000259" key="8">
    <source>
        <dbReference type="SMART" id="SM00479"/>
    </source>
</evidence>
<organism evidence="9 10">
    <name type="scientific">Thyridium curvatum</name>
    <dbReference type="NCBI Taxonomy" id="1093900"/>
    <lineage>
        <taxon>Eukaryota</taxon>
        <taxon>Fungi</taxon>
        <taxon>Dikarya</taxon>
        <taxon>Ascomycota</taxon>
        <taxon>Pezizomycotina</taxon>
        <taxon>Sordariomycetes</taxon>
        <taxon>Sordariomycetidae</taxon>
        <taxon>Thyridiales</taxon>
        <taxon>Thyridiaceae</taxon>
        <taxon>Thyridium</taxon>
    </lineage>
</organism>
<dbReference type="SUPFAM" id="SSF53098">
    <property type="entry name" value="Ribonuclease H-like"/>
    <property type="match status" value="1"/>
</dbReference>
<evidence type="ECO:0000256" key="4">
    <source>
        <dbReference type="ARBA" id="ARBA00022801"/>
    </source>
</evidence>
<name>A0A507AGD0_9PEZI</name>
<sequence>MDAQAEGAAGEAQGDESRSGSTSKTTSTSSAESASQVLSDSNSVAGVKRPSGHDGAGDAEDDDDGWQTIRNGRPTKKLKKVPKKDSNNYPTIQFSSSCRLQNKIQVSDLRHLVLYLFADGAAPHWVAVSHRPNFRKIVVVLVPGLEEAMFKKHVDFSKYSEAAGTCKFGQATNQVLSSPDDYYPRKLKKDELAEPLQPFADMFEYMWPVRATGNERVGNMHSPITTFLTAPNTKSKEEKDKNKKGPRYVDSNQFKDVRTRITEFVTTPQIYLQNNFLLHPAMLPDEEARKAFKDQEGWVHTNVEKLEDGTIPESEVEQGSITAGHDVYAIDCEMCKTGESEFSLTRISIVKWDGEVIMDELVKPDKPIIDYLTPYSGITKEMLDPVTTTLHDIQQRLLKLFDARSILVGHSLDSDLSAMKLTHPFIVDSSIIFPHPAGPEKKHGLKWLAQKFLNREVQKGHGTARGHDSVEDARTCLDLVKKKCEKGKLWATGESDGENLFKRLGRAGTSYRSQAGPTATGGLATGKTTAAVDWGNPRGTMCGEAAHVIACRSDADVEAGVVRAVRGDPDGAEIRGGGVDFVWARLRELEAQQGWWNRNRTTADDPNGPPAPLAPSGGEDGGGRRPGLEVCVGATAARLRRIYDALPPCTAFVVFSGSGDPREMSGLQARRAQHKREYHTPGVKWSEISVKWDDEEEQALKRAVRKAREGIGFIAVK</sequence>
<evidence type="ECO:0000256" key="7">
    <source>
        <dbReference type="SAM" id="MobiDB-lite"/>
    </source>
</evidence>
<dbReference type="GeneID" id="41977162"/>
<dbReference type="PANTHER" id="PTHR12801:SF115">
    <property type="entry name" value="FI18136P1-RELATED"/>
    <property type="match status" value="1"/>
</dbReference>
<dbReference type="Proteomes" id="UP000319257">
    <property type="component" value="Unassembled WGS sequence"/>
</dbReference>
<dbReference type="RefSeq" id="XP_030990486.1">
    <property type="nucleotide sequence ID" value="XM_031144709.1"/>
</dbReference>
<dbReference type="Gene3D" id="3.30.420.10">
    <property type="entry name" value="Ribonuclease H-like superfamily/Ribonuclease H"/>
    <property type="match status" value="1"/>
</dbReference>
<comment type="caution">
    <text evidence="9">The sequence shown here is derived from an EMBL/GenBank/DDBJ whole genome shotgun (WGS) entry which is preliminary data.</text>
</comment>
<feature type="compositionally biased region" description="Basic residues" evidence="7">
    <location>
        <begin position="73"/>
        <end position="82"/>
    </location>
</feature>
<dbReference type="GO" id="GO:0004527">
    <property type="term" value="F:exonuclease activity"/>
    <property type="evidence" value="ECO:0007669"/>
    <property type="project" value="UniProtKB-KW"/>
</dbReference>
<keyword evidence="4" id="KW-0378">Hydrolase</keyword>
<dbReference type="InParanoid" id="A0A507AGD0"/>
<dbReference type="InterPro" id="IPR013520">
    <property type="entry name" value="Ribonucl_H"/>
</dbReference>
<feature type="compositionally biased region" description="Low complexity" evidence="7">
    <location>
        <begin position="19"/>
        <end position="41"/>
    </location>
</feature>
<keyword evidence="6" id="KW-0539">Nucleus</keyword>
<feature type="region of interest" description="Disordered" evidence="7">
    <location>
        <begin position="1"/>
        <end position="86"/>
    </location>
</feature>
<dbReference type="GO" id="GO:0005634">
    <property type="term" value="C:nucleus"/>
    <property type="evidence" value="ECO:0007669"/>
    <property type="project" value="UniProtKB-SubCell"/>
</dbReference>
<feature type="compositionally biased region" description="Basic and acidic residues" evidence="7">
    <location>
        <begin position="234"/>
        <end position="243"/>
    </location>
</feature>
<dbReference type="EMBL" id="SKBQ01000073">
    <property type="protein sequence ID" value="TPX08775.1"/>
    <property type="molecule type" value="Genomic_DNA"/>
</dbReference>
<dbReference type="AlphaFoldDB" id="A0A507AGD0"/>
<proteinExistence type="inferred from homology"/>
<evidence type="ECO:0000256" key="6">
    <source>
        <dbReference type="ARBA" id="ARBA00023242"/>
    </source>
</evidence>
<dbReference type="InterPro" id="IPR036397">
    <property type="entry name" value="RNaseH_sf"/>
</dbReference>
<dbReference type="OrthoDB" id="206335at2759"/>
<evidence type="ECO:0000256" key="5">
    <source>
        <dbReference type="ARBA" id="ARBA00022839"/>
    </source>
</evidence>
<evidence type="ECO:0000256" key="1">
    <source>
        <dbReference type="ARBA" id="ARBA00004123"/>
    </source>
</evidence>
<dbReference type="InterPro" id="IPR034922">
    <property type="entry name" value="REX1-like_exo"/>
</dbReference>
<feature type="domain" description="Exonuclease" evidence="8">
    <location>
        <begin position="326"/>
        <end position="489"/>
    </location>
</feature>
<dbReference type="PANTHER" id="PTHR12801">
    <property type="entry name" value="RNA EXONUCLEASE REXO1 / RECO3 FAMILY MEMBER-RELATED"/>
    <property type="match status" value="1"/>
</dbReference>
<evidence type="ECO:0000313" key="10">
    <source>
        <dbReference type="Proteomes" id="UP000319257"/>
    </source>
</evidence>
<dbReference type="FunFam" id="3.30.420.10:FF:000019">
    <property type="entry name" value="RNA exonuclease NEF-sp"/>
    <property type="match status" value="1"/>
</dbReference>
<accession>A0A507AGD0</accession>
<dbReference type="STRING" id="1093900.A0A507AGD0"/>
<evidence type="ECO:0000313" key="9">
    <source>
        <dbReference type="EMBL" id="TPX08775.1"/>
    </source>
</evidence>
<dbReference type="FunCoup" id="A0A507AGD0">
    <property type="interactions" value="225"/>
</dbReference>
<dbReference type="CDD" id="cd06145">
    <property type="entry name" value="REX1_like"/>
    <property type="match status" value="1"/>
</dbReference>
<evidence type="ECO:0000256" key="2">
    <source>
        <dbReference type="ARBA" id="ARBA00006357"/>
    </source>
</evidence>
<evidence type="ECO:0000256" key="3">
    <source>
        <dbReference type="ARBA" id="ARBA00022722"/>
    </source>
</evidence>